<dbReference type="PANTHER" id="PTHR33836">
    <property type="entry name" value="LOW-TEMPERATURE-INDUCED 65 KDA PROTEIN-RELATED"/>
    <property type="match status" value="1"/>
</dbReference>
<accession>A0A068ULI9</accession>
<sequence>MAQLEVSRKYAETPTPKTPKAQSLTFEQLLQDDEASWQHSTSPTLARNHYHDEDLSPHNNKKSVLTKVKERARRLRQSFSGKKKHDDENHETPDGNTTPPWGVSLDDSYDDEEDEDAEYLGAPSILCLWPFTIYIFFVQTFNLNIKHYKCTIIYVCPDFGFISLRTFLPGFSVYESELAPEIYRETARQHPRADPVVSEKHLFPTSIKHEDGDEGKDKAAAVSKTITETVSEKLAPAYAKVSDATQLIASKIAGLTISSPEDQEKHANPDTEHLPADDVKNIDRSSEIREHLGNLSPQQWDKGVSVKEYFMNKLEPGEDDRALSQAISEAISPRKSPRDMGMVEKVREAVTSFLRHDEHPHSASKGSVAEPSTEKIKGTNFSQNVPVSTTKTEASPPQPNLKSLGESTVEKLHGDPSKATSLSSNNPVSPPYSLSSVNVNSSPVTMSPRAISREEPSKETIKPTNLSLNLPNSTKKGVPPPNSNSSTRARTPSHAPISPGANFMEQPRNERAKAANLSPQVPLFIRTEVPPLNSISSTNASSLSHVSSPRGASSKGKPSRETMKAEYLISHNPLWIKTEVPSPTSTSSANVNPSSYFPLFRSTSLTPQVPVFHSASSSPLVPVSTNAQEDLEEQTHGRILQAN</sequence>
<dbReference type="STRING" id="49390.A0A068ULI9"/>
<feature type="domain" description="LTI65/LTI78 N-terminal" evidence="3">
    <location>
        <begin position="58"/>
        <end position="123"/>
    </location>
</feature>
<dbReference type="Proteomes" id="UP000295252">
    <property type="component" value="Chromosome I"/>
</dbReference>
<feature type="region of interest" description="Disordered" evidence="1">
    <location>
        <begin position="259"/>
        <end position="278"/>
    </location>
</feature>
<evidence type="ECO:0000313" key="4">
    <source>
        <dbReference type="EMBL" id="CDP09099.1"/>
    </source>
</evidence>
<keyword evidence="5" id="KW-1185">Reference proteome</keyword>
<evidence type="ECO:0000256" key="1">
    <source>
        <dbReference type="SAM" id="MobiDB-lite"/>
    </source>
</evidence>
<dbReference type="PANTHER" id="PTHR33836:SF7">
    <property type="entry name" value="LOW-TEMPERATURE-INDUCED PROTEIN"/>
    <property type="match status" value="1"/>
</dbReference>
<dbReference type="Pfam" id="PF23399">
    <property type="entry name" value="LTI65_PGEED"/>
    <property type="match status" value="1"/>
</dbReference>
<feature type="region of interest" description="Disordered" evidence="1">
    <location>
        <begin position="536"/>
        <end position="561"/>
    </location>
</feature>
<evidence type="ECO:0000259" key="2">
    <source>
        <dbReference type="Pfam" id="PF23399"/>
    </source>
</evidence>
<feature type="compositionally biased region" description="Basic and acidic residues" evidence="1">
    <location>
        <begin position="451"/>
        <end position="461"/>
    </location>
</feature>
<reference evidence="5" key="1">
    <citation type="journal article" date="2014" name="Science">
        <title>The coffee genome provides insight into the convergent evolution of caffeine biosynthesis.</title>
        <authorList>
            <person name="Denoeud F."/>
            <person name="Carretero-Paulet L."/>
            <person name="Dereeper A."/>
            <person name="Droc G."/>
            <person name="Guyot R."/>
            <person name="Pietrella M."/>
            <person name="Zheng C."/>
            <person name="Alberti A."/>
            <person name="Anthony F."/>
            <person name="Aprea G."/>
            <person name="Aury J.M."/>
            <person name="Bento P."/>
            <person name="Bernard M."/>
            <person name="Bocs S."/>
            <person name="Campa C."/>
            <person name="Cenci A."/>
            <person name="Combes M.C."/>
            <person name="Crouzillat D."/>
            <person name="Da Silva C."/>
            <person name="Daddiego L."/>
            <person name="De Bellis F."/>
            <person name="Dussert S."/>
            <person name="Garsmeur O."/>
            <person name="Gayraud T."/>
            <person name="Guignon V."/>
            <person name="Jahn K."/>
            <person name="Jamilloux V."/>
            <person name="Joet T."/>
            <person name="Labadie K."/>
            <person name="Lan T."/>
            <person name="Leclercq J."/>
            <person name="Lepelley M."/>
            <person name="Leroy T."/>
            <person name="Li L.T."/>
            <person name="Librado P."/>
            <person name="Lopez L."/>
            <person name="Munoz A."/>
            <person name="Noel B."/>
            <person name="Pallavicini A."/>
            <person name="Perrotta G."/>
            <person name="Poncet V."/>
            <person name="Pot D."/>
            <person name="Priyono X."/>
            <person name="Rigoreau M."/>
            <person name="Rouard M."/>
            <person name="Rozas J."/>
            <person name="Tranchant-Dubreuil C."/>
            <person name="VanBuren R."/>
            <person name="Zhang Q."/>
            <person name="Andrade A.C."/>
            <person name="Argout X."/>
            <person name="Bertrand B."/>
            <person name="de Kochko A."/>
            <person name="Graziosi G."/>
            <person name="Henry R.J."/>
            <person name="Jayarama X."/>
            <person name="Ming R."/>
            <person name="Nagai C."/>
            <person name="Rounsley S."/>
            <person name="Sankoff D."/>
            <person name="Giuliano G."/>
            <person name="Albert V.A."/>
            <person name="Wincker P."/>
            <person name="Lashermes P."/>
        </authorList>
    </citation>
    <scope>NUCLEOTIDE SEQUENCE [LARGE SCALE GENOMIC DNA]</scope>
    <source>
        <strain evidence="5">cv. DH200-94</strain>
    </source>
</reference>
<feature type="compositionally biased region" description="Low complexity" evidence="1">
    <location>
        <begin position="421"/>
        <end position="444"/>
    </location>
</feature>
<feature type="compositionally biased region" description="Basic and acidic residues" evidence="1">
    <location>
        <begin position="1"/>
        <end position="11"/>
    </location>
</feature>
<feature type="domain" description="LTI65/LTI78 PGEED repeat" evidence="2">
    <location>
        <begin position="301"/>
        <end position="331"/>
    </location>
</feature>
<dbReference type="EMBL" id="HG739120">
    <property type="protein sequence ID" value="CDP09099.1"/>
    <property type="molecule type" value="Genomic_DNA"/>
</dbReference>
<dbReference type="Gramene" id="CDP09099">
    <property type="protein sequence ID" value="CDP09099"/>
    <property type="gene ID" value="GSCOC_T00028296001"/>
</dbReference>
<dbReference type="OrthoDB" id="670168at2759"/>
<feature type="compositionally biased region" description="Basic and acidic residues" evidence="1">
    <location>
        <begin position="84"/>
        <end position="93"/>
    </location>
</feature>
<feature type="compositionally biased region" description="Polar residues" evidence="1">
    <location>
        <begin position="462"/>
        <end position="475"/>
    </location>
</feature>
<dbReference type="Pfam" id="PF23403">
    <property type="entry name" value="LTI65_LTI78_N"/>
    <property type="match status" value="1"/>
</dbReference>
<evidence type="ECO:0000313" key="5">
    <source>
        <dbReference type="Proteomes" id="UP000295252"/>
    </source>
</evidence>
<dbReference type="InterPro" id="IPR056605">
    <property type="entry name" value="LTI65_LTI78_N"/>
</dbReference>
<dbReference type="InParanoid" id="A0A068ULI9"/>
<dbReference type="InterPro" id="IPR057059">
    <property type="entry name" value="LTI65/LTI78_PGEED"/>
</dbReference>
<feature type="region of interest" description="Disordered" evidence="1">
    <location>
        <begin position="354"/>
        <end position="504"/>
    </location>
</feature>
<name>A0A068ULI9_COFCA</name>
<feature type="compositionally biased region" description="Polar residues" evidence="1">
    <location>
        <begin position="379"/>
        <end position="395"/>
    </location>
</feature>
<dbReference type="InterPro" id="IPR037491">
    <property type="entry name" value="LTI78/LTI65"/>
</dbReference>
<dbReference type="PhylomeDB" id="A0A068ULI9"/>
<evidence type="ECO:0000259" key="3">
    <source>
        <dbReference type="Pfam" id="PF23403"/>
    </source>
</evidence>
<protein>
    <submittedName>
        <fullName evidence="4">Uncharacterized protein</fullName>
    </submittedName>
</protein>
<feature type="region of interest" description="Disordered" evidence="1">
    <location>
        <begin position="1"/>
        <end position="114"/>
    </location>
</feature>
<proteinExistence type="predicted"/>
<organism evidence="4 5">
    <name type="scientific">Coffea canephora</name>
    <name type="common">Robusta coffee</name>
    <dbReference type="NCBI Taxonomy" id="49390"/>
    <lineage>
        <taxon>Eukaryota</taxon>
        <taxon>Viridiplantae</taxon>
        <taxon>Streptophyta</taxon>
        <taxon>Embryophyta</taxon>
        <taxon>Tracheophyta</taxon>
        <taxon>Spermatophyta</taxon>
        <taxon>Magnoliopsida</taxon>
        <taxon>eudicotyledons</taxon>
        <taxon>Gunneridae</taxon>
        <taxon>Pentapetalae</taxon>
        <taxon>asterids</taxon>
        <taxon>lamiids</taxon>
        <taxon>Gentianales</taxon>
        <taxon>Rubiaceae</taxon>
        <taxon>Ixoroideae</taxon>
        <taxon>Gardenieae complex</taxon>
        <taxon>Bertiereae - Coffeeae clade</taxon>
        <taxon>Coffeeae</taxon>
        <taxon>Coffea</taxon>
    </lineage>
</organism>
<dbReference type="AlphaFoldDB" id="A0A068ULI9"/>
<dbReference type="GO" id="GO:0009737">
    <property type="term" value="P:response to abscisic acid"/>
    <property type="evidence" value="ECO:0007669"/>
    <property type="project" value="InterPro"/>
</dbReference>
<feature type="compositionally biased region" description="Basic and acidic residues" evidence="1">
    <location>
        <begin position="262"/>
        <end position="278"/>
    </location>
</feature>
<gene>
    <name evidence="4" type="ORF">GSCOC_T00028296001</name>
</gene>